<protein>
    <submittedName>
        <fullName evidence="1">Uncharacterized protein</fullName>
    </submittedName>
</protein>
<evidence type="ECO:0000313" key="1">
    <source>
        <dbReference type="EMBL" id="MBW6410192.1"/>
    </source>
</evidence>
<organism evidence="1 2">
    <name type="scientific">Clostridium weizhouense</name>
    <dbReference type="NCBI Taxonomy" id="2859781"/>
    <lineage>
        <taxon>Bacteria</taxon>
        <taxon>Bacillati</taxon>
        <taxon>Bacillota</taxon>
        <taxon>Clostridia</taxon>
        <taxon>Eubacteriales</taxon>
        <taxon>Clostridiaceae</taxon>
        <taxon>Clostridium</taxon>
    </lineage>
</organism>
<dbReference type="EMBL" id="JAHXPT010000006">
    <property type="protein sequence ID" value="MBW6410192.1"/>
    <property type="molecule type" value="Genomic_DNA"/>
</dbReference>
<proteinExistence type="predicted"/>
<dbReference type="RefSeq" id="WP_219779316.1">
    <property type="nucleotide sequence ID" value="NZ_JAHXPT010000006.1"/>
</dbReference>
<comment type="caution">
    <text evidence="1">The sequence shown here is derived from an EMBL/GenBank/DDBJ whole genome shotgun (WGS) entry which is preliminary data.</text>
</comment>
<reference evidence="1 2" key="1">
    <citation type="submission" date="2021-07" db="EMBL/GenBank/DDBJ databases">
        <title>Clostridium weizhouense sp. nov., an anaerobic bacterium isolated from activated sludge of Petroleum wastewater.</title>
        <authorList>
            <person name="Li Q."/>
        </authorList>
    </citation>
    <scope>NUCLEOTIDE SEQUENCE [LARGE SCALE GENOMIC DNA]</scope>
    <source>
        <strain evidence="1 2">YB-6</strain>
    </source>
</reference>
<name>A0ABS7ANE4_9CLOT</name>
<gene>
    <name evidence="1" type="ORF">KYD98_08805</name>
</gene>
<dbReference type="Proteomes" id="UP001519921">
    <property type="component" value="Unassembled WGS sequence"/>
</dbReference>
<evidence type="ECO:0000313" key="2">
    <source>
        <dbReference type="Proteomes" id="UP001519921"/>
    </source>
</evidence>
<sequence>MKTNQSNNFESNLNKIKNNINPTNIYTKNLSNSTNYLKNKEITDPKKLERLKKLDEIFIDQNSKDNSIHSIDMIKNVMKLEIDKNKDKYYDTDGNLNIEKVFNACGTSLNNCTPRESLGIFSELKEEGLIDKNQYNNISITIFGWIGQNTVNTNGDINLAFNMKGNFKEYLKLALEHNKFGEYHDMLLDIINLIR</sequence>
<accession>A0ABS7ANE4</accession>
<keyword evidence="2" id="KW-1185">Reference proteome</keyword>